<dbReference type="InterPro" id="IPR022842">
    <property type="entry name" value="RNAP_Rpo3/Rpb3/RPAC1"/>
</dbReference>
<organism evidence="5 6">
    <name type="scientific">Plasmopara halstedii</name>
    <name type="common">Downy mildew of sunflower</name>
    <dbReference type="NCBI Taxonomy" id="4781"/>
    <lineage>
        <taxon>Eukaryota</taxon>
        <taxon>Sar</taxon>
        <taxon>Stramenopiles</taxon>
        <taxon>Oomycota</taxon>
        <taxon>Peronosporomycetes</taxon>
        <taxon>Peronosporales</taxon>
        <taxon>Peronosporaceae</taxon>
        <taxon>Plasmopara</taxon>
    </lineage>
</organism>
<evidence type="ECO:0000259" key="4">
    <source>
        <dbReference type="SMART" id="SM00662"/>
    </source>
</evidence>
<dbReference type="RefSeq" id="XP_024584665.1">
    <property type="nucleotide sequence ID" value="XM_024719359.1"/>
</dbReference>
<evidence type="ECO:0000313" key="5">
    <source>
        <dbReference type="EMBL" id="CEG48296.1"/>
    </source>
</evidence>
<protein>
    <submittedName>
        <fullName evidence="5">Dna-directed rna polymerase ii subunit rpb3-a-like</fullName>
    </submittedName>
</protein>
<dbReference type="Pfam" id="PF01000">
    <property type="entry name" value="RNA_pol_A_bac"/>
    <property type="match status" value="1"/>
</dbReference>
<dbReference type="PROSITE" id="PS00446">
    <property type="entry name" value="RNA_POL_D_30KD"/>
    <property type="match status" value="1"/>
</dbReference>
<dbReference type="HAMAP" id="MF_00320">
    <property type="entry name" value="RNApol_arch_Rpo3"/>
    <property type="match status" value="1"/>
</dbReference>
<sequence>MPHPRFPKIEIQELRDDFIRFELSETDASVANAIRRVMISEVPTLAIDLVSIEINTSVMTDEFLAHRLGMIPLNFDGGLENFRQRFVYSQDCDCDENCPNCSVEFSLDVMADSGVLSVTSEALKSSDPYIRPVNFSSEEELNNTQDSGVIIAKLGPGQRLRLSAIAKLGIGKEHAKWSPVAVATYMYDPIITLNQAVLSTYTPEQKAELYKSCPTEVFETDENYEQLADSFKDNPEDDSAVTIRMREDKFIFSVETTGQLKPEEVVICALDLIREKLSSLKHQCLELSQDDQGATGPITPFG</sequence>
<dbReference type="InterPro" id="IPR036603">
    <property type="entry name" value="RBP11-like"/>
</dbReference>
<dbReference type="Gene3D" id="3.30.1360.10">
    <property type="entry name" value="RNA polymerase, RBP11-like subunit"/>
    <property type="match status" value="1"/>
</dbReference>
<dbReference type="OMA" id="FYFEVES"/>
<dbReference type="GeneID" id="36401181"/>
<keyword evidence="6" id="KW-1185">Reference proteome</keyword>
<evidence type="ECO:0000256" key="3">
    <source>
        <dbReference type="ARBA" id="ARBA00025804"/>
    </source>
</evidence>
<dbReference type="InterPro" id="IPR036643">
    <property type="entry name" value="RNApol_insert_sf"/>
</dbReference>
<dbReference type="Pfam" id="PF01193">
    <property type="entry name" value="RNA_pol_L"/>
    <property type="match status" value="1"/>
</dbReference>
<dbReference type="GO" id="GO:0006366">
    <property type="term" value="P:transcription by RNA polymerase II"/>
    <property type="evidence" value="ECO:0007669"/>
    <property type="project" value="TreeGrafter"/>
</dbReference>
<dbReference type="AlphaFoldDB" id="A0A0P1B0V8"/>
<feature type="domain" description="DNA-directed RNA polymerase RpoA/D/Rpb3-type" evidence="4">
    <location>
        <begin position="18"/>
        <end position="283"/>
    </location>
</feature>
<keyword evidence="1 5" id="KW-0240">DNA-directed RNA polymerase</keyword>
<dbReference type="SMART" id="SM00662">
    <property type="entry name" value="RPOLD"/>
    <property type="match status" value="1"/>
</dbReference>
<dbReference type="NCBIfam" id="NF001988">
    <property type="entry name" value="PRK00783.1"/>
    <property type="match status" value="1"/>
</dbReference>
<accession>A0A0P1B0V8</accession>
<dbReference type="InterPro" id="IPR011262">
    <property type="entry name" value="DNA-dir_RNA_pol_insert"/>
</dbReference>
<dbReference type="SUPFAM" id="SSF55257">
    <property type="entry name" value="RBP11-like subunits of RNA polymerase"/>
    <property type="match status" value="1"/>
</dbReference>
<dbReference type="InterPro" id="IPR011263">
    <property type="entry name" value="DNA-dir_RNA_pol_RpoA/D/Rpb3"/>
</dbReference>
<dbReference type="Proteomes" id="UP000054928">
    <property type="component" value="Unassembled WGS sequence"/>
</dbReference>
<dbReference type="SUPFAM" id="SSF56553">
    <property type="entry name" value="Insert subdomain of RNA polymerase alpha subunit"/>
    <property type="match status" value="1"/>
</dbReference>
<dbReference type="InterPro" id="IPR050518">
    <property type="entry name" value="Rpo3/RPB3_RNA_Pol_subunit"/>
</dbReference>
<dbReference type="GO" id="GO:0005665">
    <property type="term" value="C:RNA polymerase II, core complex"/>
    <property type="evidence" value="ECO:0007669"/>
    <property type="project" value="TreeGrafter"/>
</dbReference>
<dbReference type="GO" id="GO:0003677">
    <property type="term" value="F:DNA binding"/>
    <property type="evidence" value="ECO:0007669"/>
    <property type="project" value="InterPro"/>
</dbReference>
<dbReference type="STRING" id="4781.A0A0P1B0V8"/>
<dbReference type="FunFam" id="2.170.120.12:FF:000009">
    <property type="entry name" value="DNA-directed RNA polymerase II 36 kDa polypeptide A"/>
    <property type="match status" value="1"/>
</dbReference>
<dbReference type="GO" id="GO:0003899">
    <property type="term" value="F:DNA-directed RNA polymerase activity"/>
    <property type="evidence" value="ECO:0007669"/>
    <property type="project" value="InterPro"/>
</dbReference>
<comment type="similarity">
    <text evidence="3">Belongs to the archaeal Rpo3/eukaryotic RPB3 RNA polymerase subunit family.</text>
</comment>
<dbReference type="Gene3D" id="2.170.120.12">
    <property type="entry name" value="DNA-directed RNA polymerase, insert domain"/>
    <property type="match status" value="1"/>
</dbReference>
<evidence type="ECO:0000256" key="1">
    <source>
        <dbReference type="ARBA" id="ARBA00022478"/>
    </source>
</evidence>
<dbReference type="GO" id="GO:0046983">
    <property type="term" value="F:protein dimerization activity"/>
    <property type="evidence" value="ECO:0007669"/>
    <property type="project" value="InterPro"/>
</dbReference>
<reference evidence="6" key="1">
    <citation type="submission" date="2014-09" db="EMBL/GenBank/DDBJ databases">
        <authorList>
            <person name="Sharma Rahul"/>
            <person name="Thines Marco"/>
        </authorList>
    </citation>
    <scope>NUCLEOTIDE SEQUENCE [LARGE SCALE GENOMIC DNA]</scope>
</reference>
<dbReference type="OrthoDB" id="270173at2759"/>
<dbReference type="InterPro" id="IPR001514">
    <property type="entry name" value="DNA-dir_RNA_pol_30-40kDasu_CS"/>
</dbReference>
<evidence type="ECO:0000256" key="2">
    <source>
        <dbReference type="ARBA" id="ARBA00023163"/>
    </source>
</evidence>
<dbReference type="EMBL" id="CCYD01002939">
    <property type="protein sequence ID" value="CEG48296.1"/>
    <property type="molecule type" value="Genomic_DNA"/>
</dbReference>
<name>A0A0P1B0V8_PLAHL</name>
<evidence type="ECO:0000313" key="6">
    <source>
        <dbReference type="Proteomes" id="UP000054928"/>
    </source>
</evidence>
<dbReference type="PANTHER" id="PTHR11800:SF2">
    <property type="entry name" value="DNA-DIRECTED RNA POLYMERASE II SUBUNIT RPB3"/>
    <property type="match status" value="1"/>
</dbReference>
<dbReference type="PANTHER" id="PTHR11800">
    <property type="entry name" value="DNA-DIRECTED RNA POLYMERASE"/>
    <property type="match status" value="1"/>
</dbReference>
<keyword evidence="2" id="KW-0804">Transcription</keyword>
<proteinExistence type="inferred from homology"/>